<name>A0A8X8W032_SALSN</name>
<organism evidence="3">
    <name type="scientific">Salvia splendens</name>
    <name type="common">Scarlet sage</name>
    <dbReference type="NCBI Taxonomy" id="180675"/>
    <lineage>
        <taxon>Eukaryota</taxon>
        <taxon>Viridiplantae</taxon>
        <taxon>Streptophyta</taxon>
        <taxon>Embryophyta</taxon>
        <taxon>Tracheophyta</taxon>
        <taxon>Spermatophyta</taxon>
        <taxon>Magnoliopsida</taxon>
        <taxon>eudicotyledons</taxon>
        <taxon>Gunneridae</taxon>
        <taxon>Pentapetalae</taxon>
        <taxon>asterids</taxon>
        <taxon>lamiids</taxon>
        <taxon>Lamiales</taxon>
        <taxon>Lamiaceae</taxon>
        <taxon>Nepetoideae</taxon>
        <taxon>Mentheae</taxon>
        <taxon>Salviinae</taxon>
        <taxon>Salvia</taxon>
        <taxon>Salvia subgen. Calosphace</taxon>
        <taxon>core Calosphace</taxon>
    </lineage>
</organism>
<dbReference type="PANTHER" id="PTHR31459:SF19">
    <property type="entry name" value="DESICCATION-RELATED PROTEIN LEA14-RELATED"/>
    <property type="match status" value="1"/>
</dbReference>
<proteinExistence type="inferred from homology"/>
<dbReference type="Gene3D" id="2.60.40.1820">
    <property type="match status" value="1"/>
</dbReference>
<dbReference type="GO" id="GO:0005829">
    <property type="term" value="C:cytosol"/>
    <property type="evidence" value="ECO:0007669"/>
    <property type="project" value="TreeGrafter"/>
</dbReference>
<comment type="similarity">
    <text evidence="1">Belongs to the LEA type 2 family.</text>
</comment>
<reference evidence="3" key="1">
    <citation type="submission" date="2018-01" db="EMBL/GenBank/DDBJ databases">
        <authorList>
            <person name="Mao J.F."/>
        </authorList>
    </citation>
    <scope>NUCLEOTIDE SEQUENCE</scope>
    <source>
        <strain evidence="3">Huo1</strain>
        <tissue evidence="3">Leaf</tissue>
    </source>
</reference>
<dbReference type="InterPro" id="IPR013990">
    <property type="entry name" value="WHy-dom"/>
</dbReference>
<dbReference type="GO" id="GO:0009269">
    <property type="term" value="P:response to desiccation"/>
    <property type="evidence" value="ECO:0007669"/>
    <property type="project" value="InterPro"/>
</dbReference>
<dbReference type="EMBL" id="PNBA02000022">
    <property type="protein sequence ID" value="KAG6385534.1"/>
    <property type="molecule type" value="Genomic_DNA"/>
</dbReference>
<dbReference type="InterPro" id="IPR045043">
    <property type="entry name" value="Lea14-like"/>
</dbReference>
<reference evidence="3" key="2">
    <citation type="submission" date="2020-08" db="EMBL/GenBank/DDBJ databases">
        <title>Plant Genome Project.</title>
        <authorList>
            <person name="Zhang R.-G."/>
        </authorList>
    </citation>
    <scope>NUCLEOTIDE SEQUENCE</scope>
    <source>
        <strain evidence="3">Huo1</strain>
        <tissue evidence="3">Leaf</tissue>
    </source>
</reference>
<evidence type="ECO:0000313" key="3">
    <source>
        <dbReference type="EMBL" id="KAG6385534.1"/>
    </source>
</evidence>
<evidence type="ECO:0000313" key="4">
    <source>
        <dbReference type="Proteomes" id="UP000298416"/>
    </source>
</evidence>
<dbReference type="SUPFAM" id="SSF117070">
    <property type="entry name" value="LEA14-like"/>
    <property type="match status" value="1"/>
</dbReference>
<comment type="caution">
    <text evidence="3">The sequence shown here is derived from an EMBL/GenBank/DDBJ whole genome shotgun (WGS) entry which is preliminary data.</text>
</comment>
<dbReference type="Pfam" id="PF03168">
    <property type="entry name" value="LEA_2"/>
    <property type="match status" value="1"/>
</dbReference>
<evidence type="ECO:0000259" key="2">
    <source>
        <dbReference type="SMART" id="SM00769"/>
    </source>
</evidence>
<dbReference type="Proteomes" id="UP000298416">
    <property type="component" value="Unassembled WGS sequence"/>
</dbReference>
<dbReference type="SMART" id="SM00769">
    <property type="entry name" value="WHy"/>
    <property type="match status" value="1"/>
</dbReference>
<dbReference type="InterPro" id="IPR004864">
    <property type="entry name" value="LEA_2"/>
</dbReference>
<keyword evidence="4" id="KW-1185">Reference proteome</keyword>
<sequence length="303" mass="32700">MDLLEKAKNFVSDKIANVPVPEATIADVDLKGFGLDGITLLSKVSVSNPYGVPIPIGEIVYTVKSKERVIASGTIPDPGSLKASASTQLDVTVKVPHSAAISLIRDISGDWDIDYCLELGLIIDLPVVGSFTIPMSYDGEMKLPTVSDLFFGSSGETVDKVEVNVQVMHNGVYAWLISHCSKPAILNLDRHFPNSSCRSTLSLPSHAITFTMSLAKQCCSTSIRSTLPLSMAFEGSVNAGEKALEHVGHEALYWRPGYRHAATSVLQELLELVQVVLGGWKWDVMASVWPPSEHAPARPESAD</sequence>
<dbReference type="AlphaFoldDB" id="A0A8X8W032"/>
<accession>A0A8X8W032</accession>
<feature type="domain" description="Water stress and hypersensitive response" evidence="2">
    <location>
        <begin position="23"/>
        <end position="140"/>
    </location>
</feature>
<dbReference type="PANTHER" id="PTHR31459">
    <property type="match status" value="1"/>
</dbReference>
<gene>
    <name evidence="3" type="ORF">SASPL_154370</name>
</gene>
<protein>
    <recommendedName>
        <fullName evidence="2">Water stress and hypersensitive response domain-containing protein</fullName>
    </recommendedName>
</protein>
<evidence type="ECO:0000256" key="1">
    <source>
        <dbReference type="ARBA" id="ARBA00005960"/>
    </source>
</evidence>